<protein>
    <submittedName>
        <fullName evidence="1">Uncharacterized protein</fullName>
    </submittedName>
</protein>
<name>A0ABQ9ZHH3_9CRUS</name>
<evidence type="ECO:0000313" key="2">
    <source>
        <dbReference type="Proteomes" id="UP001234178"/>
    </source>
</evidence>
<proteinExistence type="predicted"/>
<organism evidence="1 2">
    <name type="scientific">Daphnia magna</name>
    <dbReference type="NCBI Taxonomy" id="35525"/>
    <lineage>
        <taxon>Eukaryota</taxon>
        <taxon>Metazoa</taxon>
        <taxon>Ecdysozoa</taxon>
        <taxon>Arthropoda</taxon>
        <taxon>Crustacea</taxon>
        <taxon>Branchiopoda</taxon>
        <taxon>Diplostraca</taxon>
        <taxon>Cladocera</taxon>
        <taxon>Anomopoda</taxon>
        <taxon>Daphniidae</taxon>
        <taxon>Daphnia</taxon>
    </lineage>
</organism>
<reference evidence="1 2" key="1">
    <citation type="journal article" date="2023" name="Nucleic Acids Res.">
        <title>The hologenome of Daphnia magna reveals possible DNA methylation and microbiome-mediated evolution of the host genome.</title>
        <authorList>
            <person name="Chaturvedi A."/>
            <person name="Li X."/>
            <person name="Dhandapani V."/>
            <person name="Marshall H."/>
            <person name="Kissane S."/>
            <person name="Cuenca-Cambronero M."/>
            <person name="Asole G."/>
            <person name="Calvet F."/>
            <person name="Ruiz-Romero M."/>
            <person name="Marangio P."/>
            <person name="Guigo R."/>
            <person name="Rago D."/>
            <person name="Mirbahai L."/>
            <person name="Eastwood N."/>
            <person name="Colbourne J.K."/>
            <person name="Zhou J."/>
            <person name="Mallon E."/>
            <person name="Orsini L."/>
        </authorList>
    </citation>
    <scope>NUCLEOTIDE SEQUENCE [LARGE SCALE GENOMIC DNA]</scope>
    <source>
        <strain evidence="1">LRV0_1</strain>
    </source>
</reference>
<keyword evidence="2" id="KW-1185">Reference proteome</keyword>
<sequence>MAYYYNGGHRIATTKLNHFFSFITNWLSAAFPLYSSRSQAVQSTEDHSKIKCNFFHRTIPYCYLFLPFAEMLACCDFRPRQTKESLEKGAPKKTCSGWNFLSNRYADD</sequence>
<comment type="caution">
    <text evidence="1">The sequence shown here is derived from an EMBL/GenBank/DDBJ whole genome shotgun (WGS) entry which is preliminary data.</text>
</comment>
<dbReference type="EMBL" id="JAOYFB010000003">
    <property type="protein sequence ID" value="KAK4012010.1"/>
    <property type="molecule type" value="Genomic_DNA"/>
</dbReference>
<accession>A0ABQ9ZHH3</accession>
<evidence type="ECO:0000313" key="1">
    <source>
        <dbReference type="EMBL" id="KAK4012010.1"/>
    </source>
</evidence>
<gene>
    <name evidence="1" type="ORF">OUZ56_021112</name>
</gene>
<dbReference type="Proteomes" id="UP001234178">
    <property type="component" value="Unassembled WGS sequence"/>
</dbReference>